<dbReference type="RefSeq" id="WP_344810635.1">
    <property type="nucleotide sequence ID" value="NZ_BAAAYX010000002.1"/>
</dbReference>
<gene>
    <name evidence="4" type="ORF">GCM10022204_04510</name>
</gene>
<dbReference type="InterPro" id="IPR016163">
    <property type="entry name" value="Ald_DH_C"/>
</dbReference>
<dbReference type="PROSITE" id="PS00070">
    <property type="entry name" value="ALDEHYDE_DEHYDR_CYS"/>
    <property type="match status" value="1"/>
</dbReference>
<evidence type="ECO:0000313" key="5">
    <source>
        <dbReference type="Proteomes" id="UP001500051"/>
    </source>
</evidence>
<comment type="caution">
    <text evidence="4">The sequence shown here is derived from an EMBL/GenBank/DDBJ whole genome shotgun (WGS) entry which is preliminary data.</text>
</comment>
<organism evidence="4 5">
    <name type="scientific">Microlunatus aurantiacus</name>
    <dbReference type="NCBI Taxonomy" id="446786"/>
    <lineage>
        <taxon>Bacteria</taxon>
        <taxon>Bacillati</taxon>
        <taxon>Actinomycetota</taxon>
        <taxon>Actinomycetes</taxon>
        <taxon>Propionibacteriales</taxon>
        <taxon>Propionibacteriaceae</taxon>
        <taxon>Microlunatus</taxon>
    </lineage>
</organism>
<feature type="domain" description="Aldehyde dehydrogenase" evidence="3">
    <location>
        <begin position="33"/>
        <end position="476"/>
    </location>
</feature>
<dbReference type="Proteomes" id="UP001500051">
    <property type="component" value="Unassembled WGS sequence"/>
</dbReference>
<keyword evidence="5" id="KW-1185">Reference proteome</keyword>
<dbReference type="Gene3D" id="3.40.605.10">
    <property type="entry name" value="Aldehyde Dehydrogenase, Chain A, domain 1"/>
    <property type="match status" value="1"/>
</dbReference>
<dbReference type="InterPro" id="IPR016161">
    <property type="entry name" value="Ald_DH/histidinol_DH"/>
</dbReference>
<feature type="region of interest" description="Disordered" evidence="2">
    <location>
        <begin position="467"/>
        <end position="493"/>
    </location>
</feature>
<sequence length="493" mass="52262">MDWEYAPAPESAAIGAIKDRYLPFIDGTFVEGGGDDLITHSPGTAEQLSTVSTVNDADVDRAVTAARRAYEKVWAPMSGAERGKYLFRIARGIAERSRELAVVETLDNGKPIKETRDFDVPTAAQHFFYHAGWADKLQHLGLGAYPRPLGVAGQVIPWNFPLLMAAWKIAPALAAGNTVVIKPAETTPLSLLVLAEVIADADLPPGVVNIVPGAGDVGSTLVNHPGLDKVAFTGSTGVGRSIQQSLAGTGRKLTLELGGKGANIVFADAALDQAVEGIVNGIFFNAGQVCCAGSRLLVQESVADELLAKLRARVETLRVGDPMDKNTDVGAINSARQLERITTLTQAGRDEGADVWSASCPLPERGWYFPPTLITAASASMRVARDEIFGPVLTVLTFRTPDEALAKANNTPYGLSAGVWTEKGSRAMGMAAGLRAGVVWDNTFNRFDPAASFGGYGESGFGREGGPSGMAAYLDTDDEPVLAPSRRERKGRR</sequence>
<evidence type="ECO:0000313" key="4">
    <source>
        <dbReference type="EMBL" id="GAA3692256.1"/>
    </source>
</evidence>
<evidence type="ECO:0000259" key="3">
    <source>
        <dbReference type="Pfam" id="PF00171"/>
    </source>
</evidence>
<dbReference type="EMBL" id="BAAAYX010000002">
    <property type="protein sequence ID" value="GAA3692256.1"/>
    <property type="molecule type" value="Genomic_DNA"/>
</dbReference>
<accession>A0ABP7CNR9</accession>
<dbReference type="Gene3D" id="3.40.309.10">
    <property type="entry name" value="Aldehyde Dehydrogenase, Chain A, domain 2"/>
    <property type="match status" value="1"/>
</dbReference>
<dbReference type="SUPFAM" id="SSF53720">
    <property type="entry name" value="ALDH-like"/>
    <property type="match status" value="1"/>
</dbReference>
<dbReference type="PANTHER" id="PTHR11699">
    <property type="entry name" value="ALDEHYDE DEHYDROGENASE-RELATED"/>
    <property type="match status" value="1"/>
</dbReference>
<protein>
    <submittedName>
        <fullName evidence="4">Aldehyde dehydrogenase family protein</fullName>
    </submittedName>
</protein>
<proteinExistence type="predicted"/>
<evidence type="ECO:0000256" key="2">
    <source>
        <dbReference type="SAM" id="MobiDB-lite"/>
    </source>
</evidence>
<dbReference type="InterPro" id="IPR016162">
    <property type="entry name" value="Ald_DH_N"/>
</dbReference>
<dbReference type="InterPro" id="IPR016160">
    <property type="entry name" value="Ald_DH_CS_CYS"/>
</dbReference>
<dbReference type="InterPro" id="IPR015590">
    <property type="entry name" value="Aldehyde_DH_dom"/>
</dbReference>
<evidence type="ECO:0000256" key="1">
    <source>
        <dbReference type="ARBA" id="ARBA00023002"/>
    </source>
</evidence>
<reference evidence="5" key="1">
    <citation type="journal article" date="2019" name="Int. J. Syst. Evol. Microbiol.">
        <title>The Global Catalogue of Microorganisms (GCM) 10K type strain sequencing project: providing services to taxonomists for standard genome sequencing and annotation.</title>
        <authorList>
            <consortium name="The Broad Institute Genomics Platform"/>
            <consortium name="The Broad Institute Genome Sequencing Center for Infectious Disease"/>
            <person name="Wu L."/>
            <person name="Ma J."/>
        </authorList>
    </citation>
    <scope>NUCLEOTIDE SEQUENCE [LARGE SCALE GENOMIC DNA]</scope>
    <source>
        <strain evidence="5">JCM 16548</strain>
    </source>
</reference>
<name>A0ABP7CNR9_9ACTN</name>
<dbReference type="Pfam" id="PF00171">
    <property type="entry name" value="Aldedh"/>
    <property type="match status" value="1"/>
</dbReference>
<keyword evidence="1" id="KW-0560">Oxidoreductase</keyword>